<keyword evidence="2" id="KW-1185">Reference proteome</keyword>
<evidence type="ECO:0000313" key="2">
    <source>
        <dbReference type="Proteomes" id="UP000246635"/>
    </source>
</evidence>
<reference evidence="1 2" key="1">
    <citation type="submission" date="2018-05" db="EMBL/GenBank/DDBJ databases">
        <title>Genomic Encyclopedia of Type Strains, Phase III (KMG-III): the genomes of soil and plant-associated and newly described type strains.</title>
        <authorList>
            <person name="Whitman W."/>
        </authorList>
    </citation>
    <scope>NUCLEOTIDE SEQUENCE [LARGE SCALE GENOMIC DNA]</scope>
    <source>
        <strain evidence="1 2">CECT 5696</strain>
    </source>
</reference>
<protein>
    <recommendedName>
        <fullName evidence="3">Zinc dependent phospholipase C</fullName>
    </recommendedName>
</protein>
<organism evidence="1 2">
    <name type="scientific">Paenibacillus cellulosilyticus</name>
    <dbReference type="NCBI Taxonomy" id="375489"/>
    <lineage>
        <taxon>Bacteria</taxon>
        <taxon>Bacillati</taxon>
        <taxon>Bacillota</taxon>
        <taxon>Bacilli</taxon>
        <taxon>Bacillales</taxon>
        <taxon>Paenibacillaceae</taxon>
        <taxon>Paenibacillus</taxon>
    </lineage>
</organism>
<sequence>MPWPMVHFAISDCIYKGSPTRQLLIGSIAPDSIHARGSHVTREQKGFTHLVHQGIMPTKEMIWDKFLSYWPLYEEPEWKDFVLGYFSHIYTDLRWTETLYTDFEQAYTGGPSEMRGIYNEEVSQVEFDLIRSTRGMECWTELLRQTDGYTIDPFVTQQEVSQYRNEKVEWLRDTRNEPHITPIYFTTDRVERFIQQTAQEIQELLKEWLPVSDKR</sequence>
<dbReference type="EMBL" id="QGTQ01000030">
    <property type="protein sequence ID" value="PWV94497.1"/>
    <property type="molecule type" value="Genomic_DNA"/>
</dbReference>
<proteinExistence type="predicted"/>
<dbReference type="AlphaFoldDB" id="A0A2V2YP61"/>
<name>A0A2V2YP61_9BACL</name>
<accession>A0A2V2YP61</accession>
<comment type="caution">
    <text evidence="1">The sequence shown here is derived from an EMBL/GenBank/DDBJ whole genome shotgun (WGS) entry which is preliminary data.</text>
</comment>
<gene>
    <name evidence="1" type="ORF">DFQ01_13062</name>
</gene>
<dbReference type="RefSeq" id="WP_110046724.1">
    <property type="nucleotide sequence ID" value="NZ_CP054612.1"/>
</dbReference>
<dbReference type="OrthoDB" id="9810012at2"/>
<evidence type="ECO:0000313" key="1">
    <source>
        <dbReference type="EMBL" id="PWV94497.1"/>
    </source>
</evidence>
<dbReference type="Proteomes" id="UP000246635">
    <property type="component" value="Unassembled WGS sequence"/>
</dbReference>
<evidence type="ECO:0008006" key="3">
    <source>
        <dbReference type="Google" id="ProtNLM"/>
    </source>
</evidence>